<evidence type="ECO:0000313" key="2">
    <source>
        <dbReference type="EMBL" id="KAK5061496.1"/>
    </source>
</evidence>
<dbReference type="Proteomes" id="UP001358417">
    <property type="component" value="Unassembled WGS sequence"/>
</dbReference>
<dbReference type="GeneID" id="89976205"/>
<feature type="compositionally biased region" description="Basic and acidic residues" evidence="1">
    <location>
        <begin position="122"/>
        <end position="132"/>
    </location>
</feature>
<feature type="region of interest" description="Disordered" evidence="1">
    <location>
        <begin position="674"/>
        <end position="702"/>
    </location>
</feature>
<organism evidence="2 3">
    <name type="scientific">Exophiala bonariae</name>
    <dbReference type="NCBI Taxonomy" id="1690606"/>
    <lineage>
        <taxon>Eukaryota</taxon>
        <taxon>Fungi</taxon>
        <taxon>Dikarya</taxon>
        <taxon>Ascomycota</taxon>
        <taxon>Pezizomycotina</taxon>
        <taxon>Eurotiomycetes</taxon>
        <taxon>Chaetothyriomycetidae</taxon>
        <taxon>Chaetothyriales</taxon>
        <taxon>Herpotrichiellaceae</taxon>
        <taxon>Exophiala</taxon>
    </lineage>
</organism>
<name>A0AAV9NLT1_9EURO</name>
<feature type="region of interest" description="Disordered" evidence="1">
    <location>
        <begin position="122"/>
        <end position="184"/>
    </location>
</feature>
<dbReference type="AlphaFoldDB" id="A0AAV9NLT1"/>
<sequence length="805" mass="89774">MRSELSSIPYTPDRPINAPRIKPQLWAQFRAKITLLRTQGYTNDKIRAELKKDPEAIKLSFDPSTGQLNGQLDKWGLVIRQQKSVVRVGQAVVTDDGLIFQKSDAEHSEDPIGQKVAAEHKSLSEHDEDACGQKRVSTKANLPSHRDQRGAAEQPAATAIKNSKRAGEGDINSSIGRFLDNDHNRDTTTRQASLFLETPPLDFNDTSSSGGEFLKHGIKTPDTSISPLVSMTQYDQYLDGESGLEEFITARIMRTFTRNLHSLSPTHPNVITISTCRAVNEAAEFLAAVGIFRDAFNLFHLEYISWLKHLKRLGPPDLGIVGGMATAAINCARTYLASRSLGDHRQMLVRQVLSEVIEELTRRNLGSSLDCVLLHFYLSSTCDRMEDSAIYDLSVKHQVIGLRMIFDLWGTSFKIIAKDNRDRERFFMTSAVEASLTTKASELVSCNVNFSACSLWLSRNSIQPSDRERLVGHVRDFLRLCQAHIFANSDQVDQAIGHLPGAGDNRTKEFAGWLLYCYITPELLLKTVPLDWKFVQWANQTDELPFSSVLALAIIASSFPNILSGMLTDTSISGMWMRAVDTSISGMWMRAINSLLQSSFAYGMIADAYLLRLTSLNGGNAGDVPAGLTTSALMTSILKYHLHKMVGAQQSKSPLQTTEVLRQTCNFYRSLETLPRPSAQPAAPPPRPPPSPSLQSELSVSKSSQPSVVISLRSSVNTIRSSMSFDQRQMIELKLRLRQGLSQVTRRSKDSWFSTRSSHQSRDEDSFEKVTGMPYMDLSAIPGERRDTLMTERIEEEQSDVEMQD</sequence>
<proteinExistence type="predicted"/>
<gene>
    <name evidence="2" type="ORF">LTR84_008040</name>
</gene>
<comment type="caution">
    <text evidence="2">The sequence shown here is derived from an EMBL/GenBank/DDBJ whole genome shotgun (WGS) entry which is preliminary data.</text>
</comment>
<feature type="compositionally biased region" description="Pro residues" evidence="1">
    <location>
        <begin position="682"/>
        <end position="692"/>
    </location>
</feature>
<evidence type="ECO:0000256" key="1">
    <source>
        <dbReference type="SAM" id="MobiDB-lite"/>
    </source>
</evidence>
<evidence type="ECO:0008006" key="4">
    <source>
        <dbReference type="Google" id="ProtNLM"/>
    </source>
</evidence>
<dbReference type="RefSeq" id="XP_064710593.1">
    <property type="nucleotide sequence ID" value="XM_064851590.1"/>
</dbReference>
<protein>
    <recommendedName>
        <fullName evidence="4">Clr5 domain-containing protein</fullName>
    </recommendedName>
</protein>
<keyword evidence="3" id="KW-1185">Reference proteome</keyword>
<accession>A0AAV9NLT1</accession>
<dbReference type="EMBL" id="JAVRRD010000003">
    <property type="protein sequence ID" value="KAK5061496.1"/>
    <property type="molecule type" value="Genomic_DNA"/>
</dbReference>
<feature type="compositionally biased region" description="Low complexity" evidence="1">
    <location>
        <begin position="693"/>
        <end position="702"/>
    </location>
</feature>
<evidence type="ECO:0000313" key="3">
    <source>
        <dbReference type="Proteomes" id="UP001358417"/>
    </source>
</evidence>
<reference evidence="2 3" key="1">
    <citation type="submission" date="2023-08" db="EMBL/GenBank/DDBJ databases">
        <title>Black Yeasts Isolated from many extreme environments.</title>
        <authorList>
            <person name="Coleine C."/>
            <person name="Stajich J.E."/>
            <person name="Selbmann L."/>
        </authorList>
    </citation>
    <scope>NUCLEOTIDE SEQUENCE [LARGE SCALE GENOMIC DNA]</scope>
    <source>
        <strain evidence="2 3">CCFEE 5792</strain>
    </source>
</reference>